<keyword evidence="4 11" id="KW-0808">Transferase</keyword>
<dbReference type="InterPro" id="IPR049962">
    <property type="entry name" value="THUMP_ThiI"/>
</dbReference>
<evidence type="ECO:0000256" key="7">
    <source>
        <dbReference type="ARBA" id="ARBA00022884"/>
    </source>
</evidence>
<dbReference type="GO" id="GO:0004810">
    <property type="term" value="F:CCA tRNA nucleotidyltransferase activity"/>
    <property type="evidence" value="ECO:0007669"/>
    <property type="project" value="InterPro"/>
</dbReference>
<dbReference type="STRING" id="646.BJD16_01795"/>
<sequence length="482" mass="54778">MKFIIKLFPEITIKSKSVRQRFTKMLQGNIRNVLRRFDEDARVRMDWDKLVVSSRNDQFHAQYLETLACIPGIQYFLEVKLSNFTDLHDIFEQTRAVWGDRLKGKTFCVRARRVGKHDFSSLELERYVGGGLNQHCETAGVRLKKPDIQVNLEVENDELYIISAVHHGMGGFPMATQEDVLSLLSGGFDSGVASYQFIKRGCRVHYCFFNLGGAAHEIGVKQVAYYLWNKFGASHKVRFTAIDFEPVVAEILEKVDNGQMGVVLKRMMMRAAGQVADYFQIPALVTGECVGQVSSQTLTNLNVIDRVIDKVILRPLITWDKPDIISEARRIGTLEFAETMPEYCGVISKKPTVKAELSRIEAEEANFDFAILDKVVSEARYLDIRRIGEETAAEVQEVETTQVLGADEVILDIRSADEHDEKPLVVEGREVLHLPFFKLATAFGDLPKEKTYLLYCDRGVMSKLQALYLKEKGFDNVKVYRP</sequence>
<dbReference type="SUPFAM" id="SSF52821">
    <property type="entry name" value="Rhodanese/Cell cycle control phosphatase"/>
    <property type="match status" value="1"/>
</dbReference>
<accession>A0A1S2D7Q6</accession>
<keyword evidence="3 11" id="KW-0820">tRNA-binding</keyword>
<comment type="catalytic activity">
    <reaction evidence="11">
        <text>[ThiS sulfur-carrier protein]-C-terminal Gly-Gly-AMP + S-sulfanyl-L-cysteinyl-[cysteine desulfurase] + AH2 = [ThiS sulfur-carrier protein]-C-terminal-Gly-aminoethanethioate + L-cysteinyl-[cysteine desulfurase] + A + AMP + 2 H(+)</text>
        <dbReference type="Rhea" id="RHEA:43340"/>
        <dbReference type="Rhea" id="RHEA-COMP:12157"/>
        <dbReference type="Rhea" id="RHEA-COMP:12158"/>
        <dbReference type="Rhea" id="RHEA-COMP:12910"/>
        <dbReference type="Rhea" id="RHEA-COMP:19908"/>
        <dbReference type="ChEBI" id="CHEBI:13193"/>
        <dbReference type="ChEBI" id="CHEBI:15378"/>
        <dbReference type="ChEBI" id="CHEBI:17499"/>
        <dbReference type="ChEBI" id="CHEBI:29950"/>
        <dbReference type="ChEBI" id="CHEBI:61963"/>
        <dbReference type="ChEBI" id="CHEBI:90618"/>
        <dbReference type="ChEBI" id="CHEBI:232372"/>
        <dbReference type="ChEBI" id="CHEBI:456215"/>
    </reaction>
</comment>
<dbReference type="GeneID" id="58923210"/>
<evidence type="ECO:0000256" key="6">
    <source>
        <dbReference type="ARBA" id="ARBA00022840"/>
    </source>
</evidence>
<feature type="domain" description="Rhodanese" evidence="12">
    <location>
        <begin position="404"/>
        <end position="480"/>
    </location>
</feature>
<name>A0A1S2D7Q6_AERSO</name>
<dbReference type="SUPFAM" id="SSF52402">
    <property type="entry name" value="Adenine nucleotide alpha hydrolases-like"/>
    <property type="match status" value="1"/>
</dbReference>
<feature type="binding site" evidence="11">
    <location>
        <begin position="183"/>
        <end position="184"/>
    </location>
    <ligand>
        <name>ATP</name>
        <dbReference type="ChEBI" id="CHEBI:30616"/>
    </ligand>
</feature>
<dbReference type="GO" id="GO:0005829">
    <property type="term" value="C:cytosol"/>
    <property type="evidence" value="ECO:0007669"/>
    <property type="project" value="TreeGrafter"/>
</dbReference>
<dbReference type="InterPro" id="IPR001763">
    <property type="entry name" value="Rhodanese-like_dom"/>
</dbReference>
<dbReference type="Pfam" id="PF22025">
    <property type="entry name" value="ThiI_fer"/>
    <property type="match status" value="1"/>
</dbReference>
<evidence type="ECO:0000256" key="4">
    <source>
        <dbReference type="ARBA" id="ARBA00022679"/>
    </source>
</evidence>
<dbReference type="AlphaFoldDB" id="A0A1S2D7Q6"/>
<dbReference type="PROSITE" id="PS51165">
    <property type="entry name" value="THUMP"/>
    <property type="match status" value="1"/>
</dbReference>
<comment type="pathway">
    <text evidence="11">Cofactor biosynthesis; thiamine diphosphate biosynthesis.</text>
</comment>
<proteinExistence type="inferred from homology"/>
<comment type="catalytic activity">
    <reaction evidence="11">
        <text>[ThiI sulfur-carrier protein]-S-sulfanyl-L-cysteine + a uridine in tRNA + 2 reduced [2Fe-2S]-[ferredoxin] + ATP + H(+) = [ThiI sulfur-carrier protein]-L-cysteine + a 4-thiouridine in tRNA + 2 oxidized [2Fe-2S]-[ferredoxin] + AMP + diphosphate</text>
        <dbReference type="Rhea" id="RHEA:24176"/>
        <dbReference type="Rhea" id="RHEA-COMP:10000"/>
        <dbReference type="Rhea" id="RHEA-COMP:10001"/>
        <dbReference type="Rhea" id="RHEA-COMP:13337"/>
        <dbReference type="Rhea" id="RHEA-COMP:13338"/>
        <dbReference type="Rhea" id="RHEA-COMP:13339"/>
        <dbReference type="Rhea" id="RHEA-COMP:13340"/>
        <dbReference type="ChEBI" id="CHEBI:15378"/>
        <dbReference type="ChEBI" id="CHEBI:29950"/>
        <dbReference type="ChEBI" id="CHEBI:30616"/>
        <dbReference type="ChEBI" id="CHEBI:33019"/>
        <dbReference type="ChEBI" id="CHEBI:33737"/>
        <dbReference type="ChEBI" id="CHEBI:33738"/>
        <dbReference type="ChEBI" id="CHEBI:61963"/>
        <dbReference type="ChEBI" id="CHEBI:65315"/>
        <dbReference type="ChEBI" id="CHEBI:136798"/>
        <dbReference type="ChEBI" id="CHEBI:456215"/>
        <dbReference type="EC" id="2.8.1.4"/>
    </reaction>
</comment>
<dbReference type="InterPro" id="IPR014729">
    <property type="entry name" value="Rossmann-like_a/b/a_fold"/>
</dbReference>
<evidence type="ECO:0000313" key="15">
    <source>
        <dbReference type="Proteomes" id="UP000179934"/>
    </source>
</evidence>
<dbReference type="GO" id="GO:0002937">
    <property type="term" value="P:tRNA 4-thiouridine biosynthesis"/>
    <property type="evidence" value="ECO:0007669"/>
    <property type="project" value="TreeGrafter"/>
</dbReference>
<dbReference type="NCBIfam" id="TIGR00342">
    <property type="entry name" value="tRNA uracil 4-sulfurtransferase ThiI"/>
    <property type="match status" value="1"/>
</dbReference>
<gene>
    <name evidence="11" type="primary">thiI</name>
    <name evidence="14" type="ORF">BJD16_01795</name>
</gene>
<dbReference type="InterPro" id="IPR020536">
    <property type="entry name" value="ThiI_AANH"/>
</dbReference>
<evidence type="ECO:0000256" key="1">
    <source>
        <dbReference type="ARBA" id="ARBA00004496"/>
    </source>
</evidence>
<dbReference type="GO" id="GO:0000049">
    <property type="term" value="F:tRNA binding"/>
    <property type="evidence" value="ECO:0007669"/>
    <property type="project" value="UniProtKB-UniRule"/>
</dbReference>
<dbReference type="GO" id="GO:0052837">
    <property type="term" value="P:thiazole biosynthetic process"/>
    <property type="evidence" value="ECO:0007669"/>
    <property type="project" value="InterPro"/>
</dbReference>
<comment type="subcellular location">
    <subcellularLocation>
        <location evidence="1 11">Cytoplasm</location>
    </subcellularLocation>
</comment>
<feature type="disulfide bond" description="Redox-active" evidence="11">
    <location>
        <begin position="344"/>
        <end position="456"/>
    </location>
</feature>
<keyword evidence="6 11" id="KW-0067">ATP-binding</keyword>
<protein>
    <recommendedName>
        <fullName evidence="11">tRNA sulfurtransferase</fullName>
        <ecNumber evidence="11">2.8.1.4</ecNumber>
    </recommendedName>
    <alternativeName>
        <fullName evidence="11">Sulfur carrier protein ThiS sulfurtransferase</fullName>
    </alternativeName>
    <alternativeName>
        <fullName evidence="11">Thiamine biosynthesis protein ThiI</fullName>
    </alternativeName>
    <alternativeName>
        <fullName evidence="11">tRNA 4-thiouridine synthase</fullName>
    </alternativeName>
</protein>
<dbReference type="OrthoDB" id="9773948at2"/>
<keyword evidence="8 11" id="KW-0784">Thiamine biosynthesis</keyword>
<keyword evidence="5 11" id="KW-0547">Nucleotide-binding</keyword>
<keyword evidence="2 11" id="KW-0963">Cytoplasm</keyword>
<dbReference type="InterPro" id="IPR026340">
    <property type="entry name" value="THII_Thiazole_biosynth_dom"/>
</dbReference>
<dbReference type="InterPro" id="IPR054173">
    <property type="entry name" value="ThiI_fer"/>
</dbReference>
<evidence type="ECO:0000256" key="9">
    <source>
        <dbReference type="ARBA" id="ARBA00023157"/>
    </source>
</evidence>
<comment type="caution">
    <text evidence="11">Lacks conserved residue(s) required for the propagation of feature annotation.</text>
</comment>
<dbReference type="SMART" id="SM00981">
    <property type="entry name" value="THUMP"/>
    <property type="match status" value="1"/>
</dbReference>
<dbReference type="Gene3D" id="3.40.250.10">
    <property type="entry name" value="Rhodanese-like domain"/>
    <property type="match status" value="1"/>
</dbReference>
<dbReference type="InterPro" id="IPR050102">
    <property type="entry name" value="tRNA_sulfurtransferase_ThiI"/>
</dbReference>
<feature type="binding site" evidence="11">
    <location>
        <position position="296"/>
    </location>
    <ligand>
        <name>ATP</name>
        <dbReference type="ChEBI" id="CHEBI:30616"/>
    </ligand>
</feature>
<dbReference type="PROSITE" id="PS50206">
    <property type="entry name" value="RHODANESE_3"/>
    <property type="match status" value="1"/>
</dbReference>
<dbReference type="Pfam" id="PF02568">
    <property type="entry name" value="ThiI"/>
    <property type="match status" value="1"/>
</dbReference>
<dbReference type="Pfam" id="PF00581">
    <property type="entry name" value="Rhodanese"/>
    <property type="match status" value="1"/>
</dbReference>
<keyword evidence="9 11" id="KW-1015">Disulfide bond</keyword>
<evidence type="ECO:0000256" key="11">
    <source>
        <dbReference type="HAMAP-Rule" id="MF_00021"/>
    </source>
</evidence>
<organism evidence="14 15">
    <name type="scientific">Aeromonas sobria</name>
    <dbReference type="NCBI Taxonomy" id="646"/>
    <lineage>
        <taxon>Bacteria</taxon>
        <taxon>Pseudomonadati</taxon>
        <taxon>Pseudomonadota</taxon>
        <taxon>Gammaproteobacteria</taxon>
        <taxon>Aeromonadales</taxon>
        <taxon>Aeromonadaceae</taxon>
        <taxon>Aeromonas</taxon>
    </lineage>
</organism>
<dbReference type="CDD" id="cd01712">
    <property type="entry name" value="PPase_ThiI"/>
    <property type="match status" value="1"/>
</dbReference>
<dbReference type="GO" id="GO:0005524">
    <property type="term" value="F:ATP binding"/>
    <property type="evidence" value="ECO:0007669"/>
    <property type="project" value="UniProtKB-UniRule"/>
</dbReference>
<dbReference type="CDD" id="cd00158">
    <property type="entry name" value="RHOD"/>
    <property type="match status" value="1"/>
</dbReference>
<dbReference type="EMBL" id="MKFU01000001">
    <property type="protein sequence ID" value="OHY97014.1"/>
    <property type="molecule type" value="Genomic_DNA"/>
</dbReference>
<dbReference type="InterPro" id="IPR036873">
    <property type="entry name" value="Rhodanese-like_dom_sf"/>
</dbReference>
<reference evidence="14 15" key="1">
    <citation type="submission" date="2016-09" db="EMBL/GenBank/DDBJ databases">
        <title>Draft Genome Sequence of Aeromonas sobria Strain 08005, Isolated from Sick Rana catesbeiana.</title>
        <authorList>
            <person name="Yang Q."/>
        </authorList>
    </citation>
    <scope>NUCLEOTIDE SEQUENCE [LARGE SCALE GENOMIC DNA]</scope>
    <source>
        <strain evidence="14 15">08005</strain>
    </source>
</reference>
<dbReference type="Proteomes" id="UP000179934">
    <property type="component" value="Unassembled WGS sequence"/>
</dbReference>
<comment type="caution">
    <text evidence="14">The sequence shown here is derived from an EMBL/GenBank/DDBJ whole genome shotgun (WGS) entry which is preliminary data.</text>
</comment>
<dbReference type="InterPro" id="IPR003720">
    <property type="entry name" value="tRNA_STrfase"/>
</dbReference>
<evidence type="ECO:0000256" key="5">
    <source>
        <dbReference type="ARBA" id="ARBA00022741"/>
    </source>
</evidence>
<evidence type="ECO:0000259" key="12">
    <source>
        <dbReference type="PROSITE" id="PS50206"/>
    </source>
</evidence>
<dbReference type="PANTHER" id="PTHR43209:SF1">
    <property type="entry name" value="TRNA SULFURTRANSFERASE"/>
    <property type="match status" value="1"/>
</dbReference>
<keyword evidence="7 11" id="KW-0694">RNA-binding</keyword>
<evidence type="ECO:0000259" key="13">
    <source>
        <dbReference type="PROSITE" id="PS51165"/>
    </source>
</evidence>
<feature type="binding site" evidence="11">
    <location>
        <position position="287"/>
    </location>
    <ligand>
        <name>ATP</name>
        <dbReference type="ChEBI" id="CHEBI:30616"/>
    </ligand>
</feature>
<dbReference type="RefSeq" id="WP_042022213.1">
    <property type="nucleotide sequence ID" value="NZ_CDBW01000032.1"/>
</dbReference>
<dbReference type="SUPFAM" id="SSF143437">
    <property type="entry name" value="THUMP domain-like"/>
    <property type="match status" value="1"/>
</dbReference>
<dbReference type="FunFam" id="3.40.50.620:FF:000029">
    <property type="entry name" value="tRNA sulfurtransferase"/>
    <property type="match status" value="1"/>
</dbReference>
<dbReference type="GO" id="GO:0140741">
    <property type="term" value="F:tRNA-uracil-4 sulfurtransferase activity"/>
    <property type="evidence" value="ECO:0007669"/>
    <property type="project" value="UniProtKB-EC"/>
</dbReference>
<dbReference type="GO" id="GO:0009228">
    <property type="term" value="P:thiamine biosynthetic process"/>
    <property type="evidence" value="ECO:0007669"/>
    <property type="project" value="UniProtKB-KW"/>
</dbReference>
<dbReference type="InterPro" id="IPR049961">
    <property type="entry name" value="ThiI_N"/>
</dbReference>
<evidence type="ECO:0000256" key="10">
    <source>
        <dbReference type="ARBA" id="ARBA00023284"/>
    </source>
</evidence>
<evidence type="ECO:0000256" key="8">
    <source>
        <dbReference type="ARBA" id="ARBA00022977"/>
    </source>
</evidence>
<dbReference type="GO" id="GO:0009229">
    <property type="term" value="P:thiamine diphosphate biosynthetic process"/>
    <property type="evidence" value="ECO:0007669"/>
    <property type="project" value="UniProtKB-UniRule"/>
</dbReference>
<dbReference type="Pfam" id="PF02926">
    <property type="entry name" value="THUMP"/>
    <property type="match status" value="1"/>
</dbReference>
<evidence type="ECO:0000256" key="2">
    <source>
        <dbReference type="ARBA" id="ARBA00022490"/>
    </source>
</evidence>
<dbReference type="InterPro" id="IPR004114">
    <property type="entry name" value="THUMP_dom"/>
</dbReference>
<dbReference type="Gene3D" id="3.40.50.620">
    <property type="entry name" value="HUPs"/>
    <property type="match status" value="1"/>
</dbReference>
<dbReference type="EC" id="2.8.1.4" evidence="11"/>
<evidence type="ECO:0000313" key="14">
    <source>
        <dbReference type="EMBL" id="OHY97014.1"/>
    </source>
</evidence>
<feature type="domain" description="THUMP" evidence="13">
    <location>
        <begin position="61"/>
        <end position="165"/>
    </location>
</feature>
<dbReference type="UniPathway" id="UPA00060"/>
<dbReference type="CDD" id="cd11716">
    <property type="entry name" value="THUMP_ThiI"/>
    <property type="match status" value="1"/>
</dbReference>
<evidence type="ECO:0000256" key="3">
    <source>
        <dbReference type="ARBA" id="ARBA00022555"/>
    </source>
</evidence>
<dbReference type="HAMAP" id="MF_00021">
    <property type="entry name" value="ThiI"/>
    <property type="match status" value="1"/>
</dbReference>
<comment type="similarity">
    <text evidence="11">Belongs to the ThiI family.</text>
</comment>
<keyword evidence="10 11" id="KW-0676">Redox-active center</keyword>
<feature type="active site" description="Cysteine persulfide intermediate" evidence="11">
    <location>
        <position position="456"/>
    </location>
</feature>
<dbReference type="NCBIfam" id="TIGR04271">
    <property type="entry name" value="ThiI_C_thiazole"/>
    <property type="match status" value="1"/>
</dbReference>
<dbReference type="PANTHER" id="PTHR43209">
    <property type="entry name" value="TRNA SULFURTRANSFERASE"/>
    <property type="match status" value="1"/>
</dbReference>
<comment type="function">
    <text evidence="11">Catalyzes the ATP-dependent transfer of a sulfur to tRNA to produce 4-thiouridine in position 8 of tRNAs, which functions as a near-UV photosensor. Also catalyzes the transfer of sulfur to the sulfur carrier protein ThiS, forming ThiS-thiocarboxylate. This is a step in the synthesis of thiazole, in the thiamine biosynthesis pathway. The sulfur is donated as persulfide by IscS.</text>
</comment>
<feature type="binding site" evidence="11">
    <location>
        <position position="265"/>
    </location>
    <ligand>
        <name>ATP</name>
        <dbReference type="ChEBI" id="CHEBI:30616"/>
    </ligand>
</feature>
<dbReference type="Gene3D" id="3.30.2130.30">
    <property type="match status" value="1"/>
</dbReference>